<accession>A0AAI9DG24</accession>
<dbReference type="EMBL" id="ABMABF030000019">
    <property type="protein sequence ID" value="EMJ5136306.1"/>
    <property type="molecule type" value="Genomic_DNA"/>
</dbReference>
<proteinExistence type="predicted"/>
<evidence type="ECO:0000313" key="2">
    <source>
        <dbReference type="EMBL" id="EMJ5136306.1"/>
    </source>
</evidence>
<gene>
    <name evidence="2" type="ORF">RG298_004101</name>
</gene>
<dbReference type="NCBIfam" id="NF033650">
    <property type="entry name" value="ANR_neg_reg"/>
    <property type="match status" value="1"/>
</dbReference>
<comment type="caution">
    <text evidence="2">The sequence shown here is derived from an EMBL/GenBank/DDBJ whole genome shotgun (WGS) entry which is preliminary data.</text>
</comment>
<protein>
    <submittedName>
        <fullName evidence="2">ANR family transcriptional regulator</fullName>
    </submittedName>
</protein>
<dbReference type="AlphaFoldDB" id="A0AAI9DG24"/>
<keyword evidence="1" id="KW-0175">Coiled coil</keyword>
<name>A0AAI9DG24_PROST</name>
<reference evidence="2" key="1">
    <citation type="submission" date="2024-02" db="EMBL/GenBank/DDBJ databases">
        <authorList>
            <consortium name="Clinical and Environmental Microbiology Branch: Whole genome sequencing antimicrobial resistance pathogens in the healthcare setting"/>
        </authorList>
    </citation>
    <scope>NUCLEOTIDE SEQUENCE</scope>
    <source>
        <strain evidence="2">2021GO-0154</strain>
    </source>
</reference>
<sequence length="101" mass="11918">MKLTYLNVAQQAVSAEREEDYLKAVHLWNKAKGLARNEQDYEWADYRSSHNSKRSTLLSRAIEYEFQQKERNRKARETIQLKKEAKLLEENINKASEVGCE</sequence>
<feature type="coiled-coil region" evidence="1">
    <location>
        <begin position="71"/>
        <end position="98"/>
    </location>
</feature>
<evidence type="ECO:0000256" key="1">
    <source>
        <dbReference type="SAM" id="Coils"/>
    </source>
</evidence>
<dbReference type="InterPro" id="IPR047666">
    <property type="entry name" value="ANR_neg_reg"/>
</dbReference>
<organism evidence="2">
    <name type="scientific">Providencia stuartii</name>
    <dbReference type="NCBI Taxonomy" id="588"/>
    <lineage>
        <taxon>Bacteria</taxon>
        <taxon>Pseudomonadati</taxon>
        <taxon>Pseudomonadota</taxon>
        <taxon>Gammaproteobacteria</taxon>
        <taxon>Enterobacterales</taxon>
        <taxon>Morganellaceae</taxon>
        <taxon>Providencia</taxon>
    </lineage>
</organism>